<protein>
    <submittedName>
        <fullName evidence="2">Uncharacterized protein</fullName>
    </submittedName>
</protein>
<feature type="coiled-coil region" evidence="1">
    <location>
        <begin position="13"/>
        <end position="47"/>
    </location>
</feature>
<dbReference type="Proteomes" id="UP001605036">
    <property type="component" value="Unassembled WGS sequence"/>
</dbReference>
<evidence type="ECO:0000313" key="3">
    <source>
        <dbReference type="Proteomes" id="UP001605036"/>
    </source>
</evidence>
<organism evidence="2 3">
    <name type="scientific">Riccia fluitans</name>
    <dbReference type="NCBI Taxonomy" id="41844"/>
    <lineage>
        <taxon>Eukaryota</taxon>
        <taxon>Viridiplantae</taxon>
        <taxon>Streptophyta</taxon>
        <taxon>Embryophyta</taxon>
        <taxon>Marchantiophyta</taxon>
        <taxon>Marchantiopsida</taxon>
        <taxon>Marchantiidae</taxon>
        <taxon>Marchantiales</taxon>
        <taxon>Ricciaceae</taxon>
        <taxon>Riccia</taxon>
    </lineage>
</organism>
<gene>
    <name evidence="2" type="ORF">R1flu_003541</name>
</gene>
<comment type="caution">
    <text evidence="2">The sequence shown here is derived from an EMBL/GenBank/DDBJ whole genome shotgun (WGS) entry which is preliminary data.</text>
</comment>
<evidence type="ECO:0000256" key="1">
    <source>
        <dbReference type="SAM" id="Coils"/>
    </source>
</evidence>
<proteinExistence type="predicted"/>
<dbReference type="EMBL" id="JBHFFA010000006">
    <property type="protein sequence ID" value="KAL2623336.1"/>
    <property type="molecule type" value="Genomic_DNA"/>
</dbReference>
<keyword evidence="3" id="KW-1185">Reference proteome</keyword>
<name>A0ABD1Y9C9_9MARC</name>
<dbReference type="AlphaFoldDB" id="A0ABD1Y9C9"/>
<reference evidence="2 3" key="1">
    <citation type="submission" date="2024-09" db="EMBL/GenBank/DDBJ databases">
        <title>Chromosome-scale assembly of Riccia fluitans.</title>
        <authorList>
            <person name="Paukszto L."/>
            <person name="Sawicki J."/>
            <person name="Karawczyk K."/>
            <person name="Piernik-Szablinska J."/>
            <person name="Szczecinska M."/>
            <person name="Mazdziarz M."/>
        </authorList>
    </citation>
    <scope>NUCLEOTIDE SEQUENCE [LARGE SCALE GENOMIC DNA]</scope>
    <source>
        <strain evidence="2">Rf_01</strain>
        <tissue evidence="2">Aerial parts of the thallus</tissue>
    </source>
</reference>
<sequence length="164" mass="18835">MCESTSSFFGGGSHSCKREEEKLKATIEILEREKREMNARVALMERKDLYKLLEAKMEGFQIANHPRMIEGFGNLNLTITKKRMEIPTFNLEEFEKCSADYLDFVQGHRTLQDDVDRTGIDTCYSSLCEGLKAATRTLPNSLPVFEYMRSIFDSYVNPTNDPNV</sequence>
<evidence type="ECO:0000313" key="2">
    <source>
        <dbReference type="EMBL" id="KAL2623336.1"/>
    </source>
</evidence>
<keyword evidence="1" id="KW-0175">Coiled coil</keyword>
<accession>A0ABD1Y9C9</accession>